<gene>
    <name evidence="1" type="primary">yedF</name>
    <name evidence="1" type="ORF">K8V65_00075</name>
</gene>
<proteinExistence type="predicted"/>
<reference evidence="1" key="1">
    <citation type="journal article" date="2021" name="PeerJ">
        <title>Extensive microbial diversity within the chicken gut microbiome revealed by metagenomics and culture.</title>
        <authorList>
            <person name="Gilroy R."/>
            <person name="Ravi A."/>
            <person name="Getino M."/>
            <person name="Pursley I."/>
            <person name="Horton D.L."/>
            <person name="Alikhan N.F."/>
            <person name="Baker D."/>
            <person name="Gharbi K."/>
            <person name="Hall N."/>
            <person name="Watson M."/>
            <person name="Adriaenssens E.M."/>
            <person name="Foster-Nyarko E."/>
            <person name="Jarju S."/>
            <person name="Secka A."/>
            <person name="Antonio M."/>
            <person name="Oren A."/>
            <person name="Chaudhuri R.R."/>
            <person name="La Ragione R."/>
            <person name="Hildebrand F."/>
            <person name="Pallen M.J."/>
        </authorList>
    </citation>
    <scope>NUCLEOTIDE SEQUENCE</scope>
    <source>
        <strain evidence="1">7318</strain>
    </source>
</reference>
<dbReference type="InterPro" id="IPR027396">
    <property type="entry name" value="DsrEFH-like"/>
</dbReference>
<dbReference type="Gene3D" id="3.30.110.40">
    <property type="entry name" value="TusA-like domain"/>
    <property type="match status" value="1"/>
</dbReference>
<dbReference type="Proteomes" id="UP000780768">
    <property type="component" value="Unassembled WGS sequence"/>
</dbReference>
<sequence>MEKTIDARGQTSVNQLVLAQNVLKTLSVDDKLNVVVDDITSAQNLEMMADEMNLPSQKIQQGTDYVVSLFVKKSFFVPQQDEIKKAEPLKLKNSFIVLIDSNLMGNGDEKLGAVLMKSFIYTLATLEEMPTKIVLYNSGVKLAAKGSEVLADLKRLQNGGAEIFVSSTSLEYYGLKDKLATGKPAGMADIVQIQLKAEKILRP</sequence>
<dbReference type="SUPFAM" id="SSF64307">
    <property type="entry name" value="SirA-like"/>
    <property type="match status" value="1"/>
</dbReference>
<dbReference type="InterPro" id="IPR003787">
    <property type="entry name" value="Sulphur_relay_DsrE/F-like"/>
</dbReference>
<evidence type="ECO:0000313" key="2">
    <source>
        <dbReference type="Proteomes" id="UP000780768"/>
    </source>
</evidence>
<dbReference type="InterPro" id="IPR019870">
    <property type="entry name" value="Se_metab_YedF"/>
</dbReference>
<dbReference type="SUPFAM" id="SSF75169">
    <property type="entry name" value="DsrEFH-like"/>
    <property type="match status" value="1"/>
</dbReference>
<dbReference type="AlphaFoldDB" id="A0A921HLH7"/>
<dbReference type="NCBIfam" id="TIGR03527">
    <property type="entry name" value="selenium_YedF"/>
    <property type="match status" value="1"/>
</dbReference>
<dbReference type="Pfam" id="PF02635">
    <property type="entry name" value="DsrE"/>
    <property type="match status" value="1"/>
</dbReference>
<accession>A0A921HLH7</accession>
<dbReference type="EMBL" id="DYVR01000003">
    <property type="protein sequence ID" value="HJF84051.1"/>
    <property type="molecule type" value="Genomic_DNA"/>
</dbReference>
<name>A0A921HLH7_9FIRM</name>
<organism evidence="1 2">
    <name type="scientific">Megamonas hypermegale</name>
    <dbReference type="NCBI Taxonomy" id="158847"/>
    <lineage>
        <taxon>Bacteria</taxon>
        <taxon>Bacillati</taxon>
        <taxon>Bacillota</taxon>
        <taxon>Negativicutes</taxon>
        <taxon>Selenomonadales</taxon>
        <taxon>Selenomonadaceae</taxon>
        <taxon>Megamonas</taxon>
    </lineage>
</organism>
<dbReference type="InterPro" id="IPR036868">
    <property type="entry name" value="TusA-like_sf"/>
</dbReference>
<reference evidence="1" key="2">
    <citation type="submission" date="2021-09" db="EMBL/GenBank/DDBJ databases">
        <authorList>
            <person name="Gilroy R."/>
        </authorList>
    </citation>
    <scope>NUCLEOTIDE SEQUENCE</scope>
    <source>
        <strain evidence="1">7318</strain>
    </source>
</reference>
<comment type="caution">
    <text evidence="1">The sequence shown here is derived from an EMBL/GenBank/DDBJ whole genome shotgun (WGS) entry which is preliminary data.</text>
</comment>
<protein>
    <submittedName>
        <fullName evidence="1">Sulfurtransferase-like selenium metabolism protein YedF</fullName>
    </submittedName>
</protein>
<dbReference type="RefSeq" id="WP_303691558.1">
    <property type="nucleotide sequence ID" value="NZ_CAKMHU010000001.1"/>
</dbReference>
<evidence type="ECO:0000313" key="1">
    <source>
        <dbReference type="EMBL" id="HJF84051.1"/>
    </source>
</evidence>